<dbReference type="Pfam" id="PF19614">
    <property type="entry name" value="DUF6119"/>
    <property type="match status" value="1"/>
</dbReference>
<dbReference type="EMBL" id="PYAX01000003">
    <property type="protein sequence ID" value="PSL56490.1"/>
    <property type="molecule type" value="Genomic_DNA"/>
</dbReference>
<dbReference type="Proteomes" id="UP000241118">
    <property type="component" value="Unassembled WGS sequence"/>
</dbReference>
<dbReference type="NCBIfam" id="TIGR04141">
    <property type="entry name" value="TIGR04141 family sporadically distributed protein"/>
    <property type="match status" value="1"/>
</dbReference>
<reference evidence="1 2" key="1">
    <citation type="submission" date="2018-03" db="EMBL/GenBank/DDBJ databases">
        <title>Genomic Encyclopedia of Type Strains, Phase III (KMG-III): the genomes of soil and plant-associated and newly described type strains.</title>
        <authorList>
            <person name="Whitman W."/>
        </authorList>
    </citation>
    <scope>NUCLEOTIDE SEQUENCE [LARGE SCALE GENOMIC DNA]</scope>
    <source>
        <strain evidence="1 2">CGMCC 4.7097</strain>
    </source>
</reference>
<evidence type="ECO:0000313" key="2">
    <source>
        <dbReference type="Proteomes" id="UP000241118"/>
    </source>
</evidence>
<protein>
    <submittedName>
        <fullName evidence="1">Uncharacterized protein (TIGR04141 family)</fullName>
    </submittedName>
</protein>
<evidence type="ECO:0000313" key="1">
    <source>
        <dbReference type="EMBL" id="PSL56490.1"/>
    </source>
</evidence>
<accession>A0A2P8IDH1</accession>
<sequence length="177" mass="19415">MNALEDDTLLAALERRLAAALGGSTRFGRLALRWPAAAADRARDTVAFRSNDVGGYGPLPLDATLDVTTVTARFAHIPEFARTDELKQSRLIPCADRERERLLTAPIPLDHWLTFDTTLHGRTYRLHEGRWRRVGHTESTNDPVSAPEPCCEVFWTSLGQHPGGEGHVVGAGLAGRP</sequence>
<keyword evidence="2" id="KW-1185">Reference proteome</keyword>
<dbReference type="RefSeq" id="WP_181320075.1">
    <property type="nucleotide sequence ID" value="NZ_PYAX01000003.1"/>
</dbReference>
<proteinExistence type="predicted"/>
<dbReference type="AlphaFoldDB" id="A0A2P8IDH1"/>
<gene>
    <name evidence="1" type="ORF">B0I31_103239</name>
</gene>
<comment type="caution">
    <text evidence="1">The sequence shown here is derived from an EMBL/GenBank/DDBJ whole genome shotgun (WGS) entry which is preliminary data.</text>
</comment>
<organism evidence="1 2">
    <name type="scientific">Saccharothrix carnea</name>
    <dbReference type="NCBI Taxonomy" id="1280637"/>
    <lineage>
        <taxon>Bacteria</taxon>
        <taxon>Bacillati</taxon>
        <taxon>Actinomycetota</taxon>
        <taxon>Actinomycetes</taxon>
        <taxon>Pseudonocardiales</taxon>
        <taxon>Pseudonocardiaceae</taxon>
        <taxon>Saccharothrix</taxon>
    </lineage>
</organism>
<name>A0A2P8IDH1_SACCR</name>
<dbReference type="InterPro" id="IPR026487">
    <property type="entry name" value="CHP04141"/>
</dbReference>